<reference evidence="2 3" key="1">
    <citation type="submission" date="2018-07" db="EMBL/GenBank/DDBJ databases">
        <title>Campylobacter zealandensis sp. nov., isolated from birds and water in New Zealand.</title>
        <authorList>
            <person name="Wilkinson D.A."/>
            <person name="Biggs P.J."/>
            <person name="French N.P."/>
            <person name="Midwinter A.C."/>
        </authorList>
    </citation>
    <scope>NUCLEOTIDE SEQUENCE [LARGE SCALE GENOMIC DNA]</scope>
    <source>
        <strain evidence="2 3">B423b</strain>
    </source>
</reference>
<keyword evidence="3" id="KW-1185">Reference proteome</keyword>
<sequence length="61" mass="6218">PAQSQPDNSVSAITMNNPCVGKLPPAAMSPASVSRSLNVRDPELSRVTAGGDGGILNKTQN</sequence>
<evidence type="ECO:0000313" key="3">
    <source>
        <dbReference type="Proteomes" id="UP000292583"/>
    </source>
</evidence>
<comment type="caution">
    <text evidence="2">The sequence shown here is derived from an EMBL/GenBank/DDBJ whole genome shotgun (WGS) entry which is preliminary data.</text>
</comment>
<evidence type="ECO:0000256" key="1">
    <source>
        <dbReference type="SAM" id="MobiDB-lite"/>
    </source>
</evidence>
<proteinExistence type="predicted"/>
<name>A0A4Q9JSS1_9BACT</name>
<organism evidence="2 3">
    <name type="scientific">Campylobacter novaezeelandiae</name>
    <dbReference type="NCBI Taxonomy" id="2267891"/>
    <lineage>
        <taxon>Bacteria</taxon>
        <taxon>Pseudomonadati</taxon>
        <taxon>Campylobacterota</taxon>
        <taxon>Epsilonproteobacteria</taxon>
        <taxon>Campylobacterales</taxon>
        <taxon>Campylobacteraceae</taxon>
        <taxon>Campylobacter</taxon>
    </lineage>
</organism>
<protein>
    <submittedName>
        <fullName evidence="2">Uncharacterized protein</fullName>
    </submittedName>
</protein>
<dbReference type="AlphaFoldDB" id="A0A4Q9JSS1"/>
<accession>A0A4Q9JSS1</accession>
<dbReference type="EMBL" id="QPGR01000049">
    <property type="protein sequence ID" value="TBR78137.1"/>
    <property type="molecule type" value="Genomic_DNA"/>
</dbReference>
<dbReference type="Proteomes" id="UP000292583">
    <property type="component" value="Unassembled WGS sequence"/>
</dbReference>
<feature type="non-terminal residue" evidence="2">
    <location>
        <position position="1"/>
    </location>
</feature>
<evidence type="ECO:0000313" key="2">
    <source>
        <dbReference type="EMBL" id="TBR78137.1"/>
    </source>
</evidence>
<feature type="region of interest" description="Disordered" evidence="1">
    <location>
        <begin position="26"/>
        <end position="61"/>
    </location>
</feature>
<gene>
    <name evidence="2" type="ORF">DU473_08250</name>
</gene>